<evidence type="ECO:0000313" key="2">
    <source>
        <dbReference type="Proteomes" id="UP001331761"/>
    </source>
</evidence>
<dbReference type="EMBL" id="WIXE01008203">
    <property type="protein sequence ID" value="KAK5979607.1"/>
    <property type="molecule type" value="Genomic_DNA"/>
</dbReference>
<dbReference type="InterPro" id="IPR036465">
    <property type="entry name" value="vWFA_dom_sf"/>
</dbReference>
<accession>A0AAN8IS59</accession>
<name>A0AAN8IS59_TRICO</name>
<evidence type="ECO:0000313" key="1">
    <source>
        <dbReference type="EMBL" id="KAK5979607.1"/>
    </source>
</evidence>
<proteinExistence type="predicted"/>
<keyword evidence="2" id="KW-1185">Reference proteome</keyword>
<evidence type="ECO:0008006" key="3">
    <source>
        <dbReference type="Google" id="ProtNLM"/>
    </source>
</evidence>
<gene>
    <name evidence="1" type="ORF">GCK32_018955</name>
</gene>
<sequence length="94" mass="10977">MAEKTQEKSLVVISDGDHSCWNYTERDGEFRLSDEIRANNIKLVYVSMAQSEELKERVRRIAGKEGHIIQGVHFRHLDPKILEKTMEKVCNEFD</sequence>
<dbReference type="Gene3D" id="3.40.50.410">
    <property type="entry name" value="von Willebrand factor, type A domain"/>
    <property type="match status" value="1"/>
</dbReference>
<protein>
    <recommendedName>
        <fullName evidence="3">VWFA domain-containing protein</fullName>
    </recommendedName>
</protein>
<comment type="caution">
    <text evidence="1">The sequence shown here is derived from an EMBL/GenBank/DDBJ whole genome shotgun (WGS) entry which is preliminary data.</text>
</comment>
<reference evidence="1 2" key="1">
    <citation type="submission" date="2019-10" db="EMBL/GenBank/DDBJ databases">
        <title>Assembly and Annotation for the nematode Trichostrongylus colubriformis.</title>
        <authorList>
            <person name="Martin J."/>
        </authorList>
    </citation>
    <scope>NUCLEOTIDE SEQUENCE [LARGE SCALE GENOMIC DNA]</scope>
    <source>
        <strain evidence="1">G859</strain>
        <tissue evidence="1">Whole worm</tissue>
    </source>
</reference>
<dbReference type="Proteomes" id="UP001331761">
    <property type="component" value="Unassembled WGS sequence"/>
</dbReference>
<dbReference type="AlphaFoldDB" id="A0AAN8IS59"/>
<organism evidence="1 2">
    <name type="scientific">Trichostrongylus colubriformis</name>
    <name type="common">Black scour worm</name>
    <dbReference type="NCBI Taxonomy" id="6319"/>
    <lineage>
        <taxon>Eukaryota</taxon>
        <taxon>Metazoa</taxon>
        <taxon>Ecdysozoa</taxon>
        <taxon>Nematoda</taxon>
        <taxon>Chromadorea</taxon>
        <taxon>Rhabditida</taxon>
        <taxon>Rhabditina</taxon>
        <taxon>Rhabditomorpha</taxon>
        <taxon>Strongyloidea</taxon>
        <taxon>Trichostrongylidae</taxon>
        <taxon>Trichostrongylus</taxon>
    </lineage>
</organism>